<dbReference type="InterPro" id="IPR015422">
    <property type="entry name" value="PyrdxlP-dep_Trfase_small"/>
</dbReference>
<dbReference type="GO" id="GO:0006782">
    <property type="term" value="P:protoporphyrinogen IX biosynthetic process"/>
    <property type="evidence" value="ECO:0007669"/>
    <property type="project" value="UniProtKB-UniRule"/>
</dbReference>
<dbReference type="InterPro" id="IPR010961">
    <property type="entry name" value="4pyrrol_synth_NH2levulA_synth"/>
</dbReference>
<dbReference type="InterPro" id="IPR050087">
    <property type="entry name" value="AON_synthase_class-II"/>
</dbReference>
<comment type="caution">
    <text evidence="8">The sequence shown here is derived from an EMBL/GenBank/DDBJ whole genome shotgun (WGS) entry which is preliminary data.</text>
</comment>
<evidence type="ECO:0000256" key="5">
    <source>
        <dbReference type="ARBA" id="ARBA00023315"/>
    </source>
</evidence>
<proteinExistence type="inferred from homology"/>
<evidence type="ECO:0000256" key="1">
    <source>
        <dbReference type="ARBA" id="ARBA00001933"/>
    </source>
</evidence>
<comment type="pathway">
    <text evidence="6">Porphyrin-containing compound metabolism; protoporphyrin-IX biosynthesis; 5-aminolevulinate from glycine: step 1/1.</text>
</comment>
<dbReference type="PANTHER" id="PTHR13693">
    <property type="entry name" value="CLASS II AMINOTRANSFERASE/8-AMINO-7-OXONONANOATE SYNTHASE"/>
    <property type="match status" value="1"/>
</dbReference>
<accession>A0AAN8P000</accession>
<evidence type="ECO:0000313" key="8">
    <source>
        <dbReference type="EMBL" id="KAK6631670.1"/>
    </source>
</evidence>
<dbReference type="SUPFAM" id="SSF53383">
    <property type="entry name" value="PLP-dependent transferases"/>
    <property type="match status" value="1"/>
</dbReference>
<dbReference type="GO" id="GO:0048821">
    <property type="term" value="P:erythrocyte development"/>
    <property type="evidence" value="ECO:0007669"/>
    <property type="project" value="TreeGrafter"/>
</dbReference>
<keyword evidence="5 6" id="KW-0012">Acyltransferase</keyword>
<dbReference type="EC" id="2.3.1.37" evidence="6"/>
<dbReference type="InterPro" id="IPR015421">
    <property type="entry name" value="PyrdxlP-dep_Trfase_major"/>
</dbReference>
<keyword evidence="4 6" id="KW-0663">Pyridoxal phosphate</keyword>
<name>A0AAN8P000_POLSC</name>
<gene>
    <name evidence="8" type="primary">ALAS1</name>
    <name evidence="8" type="ORF">RUM43_013734</name>
</gene>
<dbReference type="Proteomes" id="UP001372834">
    <property type="component" value="Unassembled WGS sequence"/>
</dbReference>
<keyword evidence="6" id="KW-0350">Heme biosynthesis</keyword>
<evidence type="ECO:0000256" key="6">
    <source>
        <dbReference type="RuleBase" id="RU910713"/>
    </source>
</evidence>
<dbReference type="GO" id="GO:0042541">
    <property type="term" value="P:hemoglobin biosynthetic process"/>
    <property type="evidence" value="ECO:0007669"/>
    <property type="project" value="TreeGrafter"/>
</dbReference>
<comment type="similarity">
    <text evidence="2 6">Belongs to the class-II pyridoxal-phosphate-dependent aminotransferase family.</text>
</comment>
<dbReference type="Gene3D" id="3.40.640.10">
    <property type="entry name" value="Type I PLP-dependent aspartate aminotransferase-like (Major domain)"/>
    <property type="match status" value="1"/>
</dbReference>
<dbReference type="FunFam" id="3.40.640.10:FF:000006">
    <property type="entry name" value="5-aminolevulinate synthase, mitochondrial"/>
    <property type="match status" value="1"/>
</dbReference>
<dbReference type="GO" id="GO:0005739">
    <property type="term" value="C:mitochondrion"/>
    <property type="evidence" value="ECO:0007669"/>
    <property type="project" value="TreeGrafter"/>
</dbReference>
<dbReference type="CDD" id="cd06454">
    <property type="entry name" value="KBL_like"/>
    <property type="match status" value="1"/>
</dbReference>
<dbReference type="Pfam" id="PF00155">
    <property type="entry name" value="Aminotran_1_2"/>
    <property type="match status" value="1"/>
</dbReference>
<dbReference type="GO" id="GO:0030170">
    <property type="term" value="F:pyridoxal phosphate binding"/>
    <property type="evidence" value="ECO:0007669"/>
    <property type="project" value="UniProtKB-UniRule"/>
</dbReference>
<evidence type="ECO:0000313" key="9">
    <source>
        <dbReference type="Proteomes" id="UP001372834"/>
    </source>
</evidence>
<evidence type="ECO:0000256" key="2">
    <source>
        <dbReference type="ARBA" id="ARBA00008392"/>
    </source>
</evidence>
<feature type="domain" description="Aminotransferase class I/classII large" evidence="7">
    <location>
        <begin position="148"/>
        <end position="491"/>
    </location>
</feature>
<dbReference type="Gene3D" id="3.90.1150.10">
    <property type="entry name" value="Aspartate Aminotransferase, domain 1"/>
    <property type="match status" value="1"/>
</dbReference>
<dbReference type="InterPro" id="IPR015424">
    <property type="entry name" value="PyrdxlP-dep_Trfase"/>
</dbReference>
<dbReference type="NCBIfam" id="TIGR01821">
    <property type="entry name" value="5aminolev_synth"/>
    <property type="match status" value="1"/>
</dbReference>
<dbReference type="EMBL" id="JAWJWE010000008">
    <property type="protein sequence ID" value="KAK6631670.1"/>
    <property type="molecule type" value="Genomic_DNA"/>
</dbReference>
<dbReference type="GO" id="GO:0003870">
    <property type="term" value="F:5-aminolevulinate synthase activity"/>
    <property type="evidence" value="ECO:0007669"/>
    <property type="project" value="UniProtKB-EC"/>
</dbReference>
<evidence type="ECO:0000256" key="4">
    <source>
        <dbReference type="ARBA" id="ARBA00022898"/>
    </source>
</evidence>
<organism evidence="8 9">
    <name type="scientific">Polyplax serrata</name>
    <name type="common">Common mouse louse</name>
    <dbReference type="NCBI Taxonomy" id="468196"/>
    <lineage>
        <taxon>Eukaryota</taxon>
        <taxon>Metazoa</taxon>
        <taxon>Ecdysozoa</taxon>
        <taxon>Arthropoda</taxon>
        <taxon>Hexapoda</taxon>
        <taxon>Insecta</taxon>
        <taxon>Pterygota</taxon>
        <taxon>Neoptera</taxon>
        <taxon>Paraneoptera</taxon>
        <taxon>Psocodea</taxon>
        <taxon>Troctomorpha</taxon>
        <taxon>Phthiraptera</taxon>
        <taxon>Anoplura</taxon>
        <taxon>Polyplacidae</taxon>
        <taxon>Polyplax</taxon>
    </lineage>
</organism>
<comment type="catalytic activity">
    <reaction evidence="6">
        <text>succinyl-CoA + glycine + H(+) = 5-aminolevulinate + CO2 + CoA</text>
        <dbReference type="Rhea" id="RHEA:12921"/>
        <dbReference type="ChEBI" id="CHEBI:15378"/>
        <dbReference type="ChEBI" id="CHEBI:16526"/>
        <dbReference type="ChEBI" id="CHEBI:57287"/>
        <dbReference type="ChEBI" id="CHEBI:57292"/>
        <dbReference type="ChEBI" id="CHEBI:57305"/>
        <dbReference type="ChEBI" id="CHEBI:356416"/>
        <dbReference type="EC" id="2.3.1.37"/>
    </reaction>
</comment>
<keyword evidence="3 6" id="KW-0808">Transferase</keyword>
<evidence type="ECO:0000259" key="7">
    <source>
        <dbReference type="Pfam" id="PF00155"/>
    </source>
</evidence>
<dbReference type="PANTHER" id="PTHR13693:SF102">
    <property type="entry name" value="2-AMINO-3-KETOBUTYRATE COENZYME A LIGASE, MITOCHONDRIAL"/>
    <property type="match status" value="1"/>
</dbReference>
<comment type="cofactor">
    <cofactor evidence="1 6">
        <name>pyridoxal 5'-phosphate</name>
        <dbReference type="ChEBI" id="CHEBI:597326"/>
    </cofactor>
</comment>
<dbReference type="AlphaFoldDB" id="A0AAN8P000"/>
<evidence type="ECO:0000256" key="3">
    <source>
        <dbReference type="ARBA" id="ARBA00022679"/>
    </source>
</evidence>
<dbReference type="InterPro" id="IPR004839">
    <property type="entry name" value="Aminotransferase_I/II_large"/>
</dbReference>
<protein>
    <recommendedName>
        <fullName evidence="6">5-aminolevulinate synthase</fullName>
        <ecNumber evidence="6">2.3.1.37</ecNumber>
    </recommendedName>
    <alternativeName>
        <fullName evidence="6">5-aminolevulinic acid synthase</fullName>
    </alternativeName>
    <alternativeName>
        <fullName evidence="6">Delta-ALA synthase</fullName>
    </alternativeName>
    <alternativeName>
        <fullName evidence="6">Delta-aminolevulinate synthase</fullName>
    </alternativeName>
</protein>
<sequence length="549" mass="60826">MKSNIAAEINVCNVLKMSCPFLSSFPKTFVKSYGSLLFSHYGKYCPVAGTFCTVAPEKETENPIKKCPFLAGSPQSKIVKEATELCQEDWILEERKQEVKPTFDYEHFFQTQILKKKKDHSYRIFKKVNRSAEQFPSAMEYTGNKKCVTVWCSNDYLGMSRHPQVLDAVRTALEAHGAGAGGTRNISGNSLYHEGLEEELAQLHQKESALLFTSCFVANDSTLFTLAKALPGCHIFSDAGNHASMIQGIRNSGVPKHIYRHNDVNHLKELLSSVDRSIPKIVAFETVHSMTGAVCPLEELCNVAHQHGALVFVDEVHAVGLYGEQGAGIGERDGQLHNMDIISGTLGKAFGNIGGYVAGSKNLIDMIRSYAAGFIFTTSLPPTVLAGARKSVQILRSYEGVVLREMHQENVRYLRKKLVEAGLPIEHTPSHIIPVRIGNAEKCNQISEMMLHQYGHYIQAINYPTVPVGEEKLRLAPTPFHTKQMIDVLVNDMASVFEALNAPLTGKICSSECSYCRKPLLFQKLESRVHKDVAVNCELPNCPQILVAN</sequence>
<reference evidence="8 9" key="1">
    <citation type="submission" date="2023-10" db="EMBL/GenBank/DDBJ databases">
        <title>Genomes of two closely related lineages of the louse Polyplax serrata with different host specificities.</title>
        <authorList>
            <person name="Martinu J."/>
            <person name="Tarabai H."/>
            <person name="Stefka J."/>
            <person name="Hypsa V."/>
        </authorList>
    </citation>
    <scope>NUCLEOTIDE SEQUENCE [LARGE SCALE GENOMIC DNA]</scope>
    <source>
        <strain evidence="8">HR10_N</strain>
    </source>
</reference>